<dbReference type="SUPFAM" id="SSF56784">
    <property type="entry name" value="HAD-like"/>
    <property type="match status" value="1"/>
</dbReference>
<reference evidence="2" key="1">
    <citation type="submission" date="2017-01" db="EMBL/GenBank/DDBJ databases">
        <title>Genome Analysis of Deinococcus marmoris KOPRI26562.</title>
        <authorList>
            <person name="Kim J.H."/>
            <person name="Oh H.-M."/>
        </authorList>
    </citation>
    <scope>NUCLEOTIDE SEQUENCE [LARGE SCALE GENOMIC DNA]</scope>
    <source>
        <strain evidence="2">PAMC 26633</strain>
    </source>
</reference>
<evidence type="ECO:0000313" key="2">
    <source>
        <dbReference type="Proteomes" id="UP000214720"/>
    </source>
</evidence>
<dbReference type="InterPro" id="IPR006439">
    <property type="entry name" value="HAD-SF_hydro_IA"/>
</dbReference>
<dbReference type="Pfam" id="PF00702">
    <property type="entry name" value="Hydrolase"/>
    <property type="match status" value="1"/>
</dbReference>
<protein>
    <submittedName>
        <fullName evidence="1">Beta-phosphoglucomutase</fullName>
    </submittedName>
</protein>
<dbReference type="InterPro" id="IPR023198">
    <property type="entry name" value="PGP-like_dom2"/>
</dbReference>
<evidence type="ECO:0000313" key="1">
    <source>
        <dbReference type="EMBL" id="OXC75001.1"/>
    </source>
</evidence>
<dbReference type="RefSeq" id="WP_256983347.1">
    <property type="nucleotide sequence ID" value="NZ_MTHB01000196.1"/>
</dbReference>
<accession>A0A226WV02</accession>
<dbReference type="InterPro" id="IPR023214">
    <property type="entry name" value="HAD_sf"/>
</dbReference>
<comment type="caution">
    <text evidence="1">The sequence shown here is derived from an EMBL/GenBank/DDBJ whole genome shotgun (WGS) entry which is preliminary data.</text>
</comment>
<dbReference type="PRINTS" id="PR00413">
    <property type="entry name" value="HADHALOGNASE"/>
</dbReference>
<dbReference type="Gene3D" id="3.40.50.1000">
    <property type="entry name" value="HAD superfamily/HAD-like"/>
    <property type="match status" value="1"/>
</dbReference>
<gene>
    <name evidence="1" type="ORF">BSU04_29125</name>
</gene>
<name>A0A226WV02_CABSO</name>
<proteinExistence type="predicted"/>
<dbReference type="AlphaFoldDB" id="A0A226WV02"/>
<dbReference type="PANTHER" id="PTHR18901">
    <property type="entry name" value="2-DEOXYGLUCOSE-6-PHOSPHATE PHOSPHATASE 2"/>
    <property type="match status" value="1"/>
</dbReference>
<dbReference type="EMBL" id="MTHB01000196">
    <property type="protein sequence ID" value="OXC75001.1"/>
    <property type="molecule type" value="Genomic_DNA"/>
</dbReference>
<dbReference type="SFLD" id="SFLDS00003">
    <property type="entry name" value="Haloacid_Dehalogenase"/>
    <property type="match status" value="1"/>
</dbReference>
<dbReference type="Proteomes" id="UP000214720">
    <property type="component" value="Unassembled WGS sequence"/>
</dbReference>
<dbReference type="InterPro" id="IPR036412">
    <property type="entry name" value="HAD-like_sf"/>
</dbReference>
<organism evidence="1 2">
    <name type="scientific">Caballeronia sordidicola</name>
    <name type="common">Burkholderia sordidicola</name>
    <dbReference type="NCBI Taxonomy" id="196367"/>
    <lineage>
        <taxon>Bacteria</taxon>
        <taxon>Pseudomonadati</taxon>
        <taxon>Pseudomonadota</taxon>
        <taxon>Betaproteobacteria</taxon>
        <taxon>Burkholderiales</taxon>
        <taxon>Burkholderiaceae</taxon>
        <taxon>Caballeronia</taxon>
    </lineage>
</organism>
<sequence>MRFDEYAFFDSIDAMNAAHMRTPSLPPVSRLVPTMTSLQSKTSGLDVPQILSAAIFDVDGVLLASPHERAWREALGGFAEPALFTTKMYQSQVAGKPRLSGALSALQALGVPNAEKQASAYAQRKQERLEELIDAGAVSAFPDAIRFVKAIMALGWPIAVASSSKNANGMMTRVALDEQHTLLDAFDANVCGRDLREGKPNPEIFLLAAGELPAAPAHCFVVEDAPAGVEAARAGGMVALGVARLGDAASLWRAGATLVVTSLDEVSIDKLSRGQLDRVSI</sequence>
<dbReference type="Gene3D" id="1.10.150.240">
    <property type="entry name" value="Putative phosphatase, domain 2"/>
    <property type="match status" value="1"/>
</dbReference>
<dbReference type="NCBIfam" id="TIGR01509">
    <property type="entry name" value="HAD-SF-IA-v3"/>
    <property type="match status" value="1"/>
</dbReference>
<dbReference type="PANTHER" id="PTHR18901:SF38">
    <property type="entry name" value="PSEUDOURIDINE-5'-PHOSPHATASE"/>
    <property type="match status" value="1"/>
</dbReference>
<dbReference type="SFLD" id="SFLDG01129">
    <property type="entry name" value="C1.5:_HAD__Beta-PGM__Phosphata"/>
    <property type="match status" value="1"/>
</dbReference>